<sequence length="329" mass="37944">MKVDIDIYTEVKDCTYKDEHYSVRDNGAVFRHAKDGHKPRKLDEQWLFGTKNEKTGYMTIGGHRVHIIVATAFHGSHDSKRDIVDHIDTNRCNNRPENLRWLTRLENALNNPATRKKIEYLCDGDIQKFIDNPSCLRDLTGTNQDVMWMRTVTQEEAKAAYERVMKWAEKPSKPYSSAGNMGEWIFAQPDSPIIQDTYRQVLFPALSPDTALQRKWEIPTEFPLCPIQISETPLTSYIDNLCVGKVITRNQYTTQIIDDFALCNENLIMVICHSLSEDIKKYTSVSITFEDGKYIHEGRTYFEERGAQKALTIAKGLEWDGPDGIDDYY</sequence>
<gene>
    <name evidence="2" type="ORF">ERS852494_02170</name>
</gene>
<dbReference type="Proteomes" id="UP000095657">
    <property type="component" value="Unassembled WGS sequence"/>
</dbReference>
<accession>A0A174MUS4</accession>
<dbReference type="Pfam" id="PF13392">
    <property type="entry name" value="HNH_3"/>
    <property type="match status" value="1"/>
</dbReference>
<name>A0A174MUS4_9BACE</name>
<reference evidence="2 3" key="1">
    <citation type="submission" date="2015-09" db="EMBL/GenBank/DDBJ databases">
        <authorList>
            <consortium name="Pathogen Informatics"/>
        </authorList>
    </citation>
    <scope>NUCLEOTIDE SEQUENCE [LARGE SCALE GENOMIC DNA]</scope>
    <source>
        <strain evidence="2 3">2789STDY5834880</strain>
    </source>
</reference>
<proteinExistence type="predicted"/>
<dbReference type="RefSeq" id="WP_055172036.1">
    <property type="nucleotide sequence ID" value="NZ_CZAI01000004.1"/>
</dbReference>
<evidence type="ECO:0000313" key="3">
    <source>
        <dbReference type="Proteomes" id="UP000095657"/>
    </source>
</evidence>
<dbReference type="InterPro" id="IPR003615">
    <property type="entry name" value="HNH_nuc"/>
</dbReference>
<evidence type="ECO:0000259" key="1">
    <source>
        <dbReference type="Pfam" id="PF13392"/>
    </source>
</evidence>
<dbReference type="AlphaFoldDB" id="A0A174MUS4"/>
<dbReference type="STRING" id="47678.ERS852494_02170"/>
<dbReference type="Gene3D" id="3.90.75.20">
    <property type="match status" value="1"/>
</dbReference>
<dbReference type="SUPFAM" id="SSF54060">
    <property type="entry name" value="His-Me finger endonucleases"/>
    <property type="match status" value="1"/>
</dbReference>
<protein>
    <recommendedName>
        <fullName evidence="1">HNH nuclease domain-containing protein</fullName>
    </recommendedName>
</protein>
<feature type="domain" description="HNH nuclease" evidence="1">
    <location>
        <begin position="64"/>
        <end position="108"/>
    </location>
</feature>
<dbReference type="EMBL" id="CZAI01000004">
    <property type="protein sequence ID" value="CUP40182.1"/>
    <property type="molecule type" value="Genomic_DNA"/>
</dbReference>
<dbReference type="InterPro" id="IPR044925">
    <property type="entry name" value="His-Me_finger_sf"/>
</dbReference>
<organism evidence="2 3">
    <name type="scientific">Bacteroides caccae</name>
    <dbReference type="NCBI Taxonomy" id="47678"/>
    <lineage>
        <taxon>Bacteria</taxon>
        <taxon>Pseudomonadati</taxon>
        <taxon>Bacteroidota</taxon>
        <taxon>Bacteroidia</taxon>
        <taxon>Bacteroidales</taxon>
        <taxon>Bacteroidaceae</taxon>
        <taxon>Bacteroides</taxon>
    </lineage>
</organism>
<evidence type="ECO:0000313" key="2">
    <source>
        <dbReference type="EMBL" id="CUP40182.1"/>
    </source>
</evidence>